<accession>A0A3N4L7E6</accession>
<dbReference type="EMBL" id="ML121608">
    <property type="protein sequence ID" value="RPB18834.1"/>
    <property type="molecule type" value="Genomic_DNA"/>
</dbReference>
<keyword evidence="2" id="KW-1185">Reference proteome</keyword>
<sequence>MPITPSNVYFQPPESFSEQPAKRAQLVAMVIADAPENARSAIVTIGSPENKWPPLTVDWYGSEHEHLNRRRLA</sequence>
<dbReference type="OrthoDB" id="2790530at2759"/>
<organism evidence="1 2">
    <name type="scientific">Terfezia boudieri ATCC MYA-4762</name>
    <dbReference type="NCBI Taxonomy" id="1051890"/>
    <lineage>
        <taxon>Eukaryota</taxon>
        <taxon>Fungi</taxon>
        <taxon>Dikarya</taxon>
        <taxon>Ascomycota</taxon>
        <taxon>Pezizomycotina</taxon>
        <taxon>Pezizomycetes</taxon>
        <taxon>Pezizales</taxon>
        <taxon>Pezizaceae</taxon>
        <taxon>Terfezia</taxon>
    </lineage>
</organism>
<evidence type="ECO:0000313" key="1">
    <source>
        <dbReference type="EMBL" id="RPB18834.1"/>
    </source>
</evidence>
<dbReference type="AlphaFoldDB" id="A0A3N4L7E6"/>
<name>A0A3N4L7E6_9PEZI</name>
<protein>
    <submittedName>
        <fullName evidence="1">Uncharacterized protein</fullName>
    </submittedName>
</protein>
<dbReference type="Proteomes" id="UP000267821">
    <property type="component" value="Unassembled WGS sequence"/>
</dbReference>
<dbReference type="InParanoid" id="A0A3N4L7E6"/>
<gene>
    <name evidence="1" type="ORF">L211DRAFT_843200</name>
</gene>
<evidence type="ECO:0000313" key="2">
    <source>
        <dbReference type="Proteomes" id="UP000267821"/>
    </source>
</evidence>
<proteinExistence type="predicted"/>
<reference evidence="1 2" key="1">
    <citation type="journal article" date="2018" name="Nat. Ecol. Evol.">
        <title>Pezizomycetes genomes reveal the molecular basis of ectomycorrhizal truffle lifestyle.</title>
        <authorList>
            <person name="Murat C."/>
            <person name="Payen T."/>
            <person name="Noel B."/>
            <person name="Kuo A."/>
            <person name="Morin E."/>
            <person name="Chen J."/>
            <person name="Kohler A."/>
            <person name="Krizsan K."/>
            <person name="Balestrini R."/>
            <person name="Da Silva C."/>
            <person name="Montanini B."/>
            <person name="Hainaut M."/>
            <person name="Levati E."/>
            <person name="Barry K.W."/>
            <person name="Belfiori B."/>
            <person name="Cichocki N."/>
            <person name="Clum A."/>
            <person name="Dockter R.B."/>
            <person name="Fauchery L."/>
            <person name="Guy J."/>
            <person name="Iotti M."/>
            <person name="Le Tacon F."/>
            <person name="Lindquist E.A."/>
            <person name="Lipzen A."/>
            <person name="Malagnac F."/>
            <person name="Mello A."/>
            <person name="Molinier V."/>
            <person name="Miyauchi S."/>
            <person name="Poulain J."/>
            <person name="Riccioni C."/>
            <person name="Rubini A."/>
            <person name="Sitrit Y."/>
            <person name="Splivallo R."/>
            <person name="Traeger S."/>
            <person name="Wang M."/>
            <person name="Zifcakova L."/>
            <person name="Wipf D."/>
            <person name="Zambonelli A."/>
            <person name="Paolocci F."/>
            <person name="Nowrousian M."/>
            <person name="Ottonello S."/>
            <person name="Baldrian P."/>
            <person name="Spatafora J.W."/>
            <person name="Henrissat B."/>
            <person name="Nagy L.G."/>
            <person name="Aury J.M."/>
            <person name="Wincker P."/>
            <person name="Grigoriev I.V."/>
            <person name="Bonfante P."/>
            <person name="Martin F.M."/>
        </authorList>
    </citation>
    <scope>NUCLEOTIDE SEQUENCE [LARGE SCALE GENOMIC DNA]</scope>
    <source>
        <strain evidence="1 2">ATCC MYA-4762</strain>
    </source>
</reference>